<proteinExistence type="predicted"/>
<accession>A0A7W8H9L5</accession>
<sequence length="56" mass="6237">MIERLGLNTRFGNGWLQYLITVVLVLTATIIFAVVMKKVIYVAESKIPVLVASKSK</sequence>
<organism evidence="2 3">
    <name type="scientific">Catenibacillus scindens</name>
    <dbReference type="NCBI Taxonomy" id="673271"/>
    <lineage>
        <taxon>Bacteria</taxon>
        <taxon>Bacillati</taxon>
        <taxon>Bacillota</taxon>
        <taxon>Clostridia</taxon>
        <taxon>Lachnospirales</taxon>
        <taxon>Lachnospiraceae</taxon>
        <taxon>Catenibacillus</taxon>
    </lineage>
</organism>
<keyword evidence="1" id="KW-0812">Transmembrane</keyword>
<evidence type="ECO:0000256" key="1">
    <source>
        <dbReference type="SAM" id="Phobius"/>
    </source>
</evidence>
<protein>
    <submittedName>
        <fullName evidence="2">Uncharacterized protein</fullName>
    </submittedName>
</protein>
<gene>
    <name evidence="2" type="ORF">HNP82_001291</name>
</gene>
<keyword evidence="1" id="KW-0472">Membrane</keyword>
<keyword evidence="3" id="KW-1185">Reference proteome</keyword>
<name>A0A7W8H9L5_9FIRM</name>
<dbReference type="EMBL" id="JACHFW010000004">
    <property type="protein sequence ID" value="MBB5264180.1"/>
    <property type="molecule type" value="Genomic_DNA"/>
</dbReference>
<reference evidence="2 3" key="1">
    <citation type="submission" date="2020-08" db="EMBL/GenBank/DDBJ databases">
        <title>Genomic Encyclopedia of Type Strains, Phase IV (KMG-IV): sequencing the most valuable type-strain genomes for metagenomic binning, comparative biology and taxonomic classification.</title>
        <authorList>
            <person name="Goeker M."/>
        </authorList>
    </citation>
    <scope>NUCLEOTIDE SEQUENCE [LARGE SCALE GENOMIC DNA]</scope>
    <source>
        <strain evidence="2 3">DSM 106146</strain>
    </source>
</reference>
<dbReference type="AlphaFoldDB" id="A0A7W8H9L5"/>
<evidence type="ECO:0000313" key="2">
    <source>
        <dbReference type="EMBL" id="MBB5264180.1"/>
    </source>
</evidence>
<keyword evidence="1" id="KW-1133">Transmembrane helix</keyword>
<evidence type="ECO:0000313" key="3">
    <source>
        <dbReference type="Proteomes" id="UP000543642"/>
    </source>
</evidence>
<feature type="transmembrane region" description="Helical" evidence="1">
    <location>
        <begin position="15"/>
        <end position="36"/>
    </location>
</feature>
<dbReference type="Proteomes" id="UP000543642">
    <property type="component" value="Unassembled WGS sequence"/>
</dbReference>
<comment type="caution">
    <text evidence="2">The sequence shown here is derived from an EMBL/GenBank/DDBJ whole genome shotgun (WGS) entry which is preliminary data.</text>
</comment>
<dbReference type="RefSeq" id="WP_183772670.1">
    <property type="nucleotide sequence ID" value="NZ_JACHFW010000004.1"/>
</dbReference>